<gene>
    <name evidence="1" type="ORF">C4D60_Mb07t00680</name>
</gene>
<comment type="caution">
    <text evidence="1">The sequence shown here is derived from an EMBL/GenBank/DDBJ whole genome shotgun (WGS) entry which is preliminary data.</text>
</comment>
<evidence type="ECO:0000313" key="2">
    <source>
        <dbReference type="Proteomes" id="UP000317650"/>
    </source>
</evidence>
<sequence>MVEPLCSPIHGGSVVSPTPIIDHARFDFLEVAVFDTYKILAADCRMLGFVQSFGVREWSGISL</sequence>
<organism evidence="1 2">
    <name type="scientific">Musa balbisiana</name>
    <name type="common">Banana</name>
    <dbReference type="NCBI Taxonomy" id="52838"/>
    <lineage>
        <taxon>Eukaryota</taxon>
        <taxon>Viridiplantae</taxon>
        <taxon>Streptophyta</taxon>
        <taxon>Embryophyta</taxon>
        <taxon>Tracheophyta</taxon>
        <taxon>Spermatophyta</taxon>
        <taxon>Magnoliopsida</taxon>
        <taxon>Liliopsida</taxon>
        <taxon>Zingiberales</taxon>
        <taxon>Musaceae</taxon>
        <taxon>Musa</taxon>
    </lineage>
</organism>
<reference evidence="1 2" key="1">
    <citation type="journal article" date="2019" name="Nat. Plants">
        <title>Genome sequencing of Musa balbisiana reveals subgenome evolution and function divergence in polyploid bananas.</title>
        <authorList>
            <person name="Yao X."/>
        </authorList>
    </citation>
    <scope>NUCLEOTIDE SEQUENCE [LARGE SCALE GENOMIC DNA]</scope>
    <source>
        <strain evidence="2">cv. DH-PKW</strain>
        <tissue evidence="1">Leaves</tissue>
    </source>
</reference>
<evidence type="ECO:0000313" key="1">
    <source>
        <dbReference type="EMBL" id="THU59300.1"/>
    </source>
</evidence>
<dbReference type="Proteomes" id="UP000317650">
    <property type="component" value="Chromosome 7"/>
</dbReference>
<proteinExistence type="predicted"/>
<keyword evidence="2" id="KW-1185">Reference proteome</keyword>
<accession>A0A4S8JC54</accession>
<name>A0A4S8JC54_MUSBA</name>
<dbReference type="EMBL" id="PYDT01000005">
    <property type="protein sequence ID" value="THU59300.1"/>
    <property type="molecule type" value="Genomic_DNA"/>
</dbReference>
<dbReference type="AlphaFoldDB" id="A0A4S8JC54"/>
<protein>
    <submittedName>
        <fullName evidence="1">Uncharacterized protein</fullName>
    </submittedName>
</protein>